<dbReference type="InterPro" id="IPR002656">
    <property type="entry name" value="Acyl_transf_3_dom"/>
</dbReference>
<dbReference type="GO" id="GO:0016746">
    <property type="term" value="F:acyltransferase activity"/>
    <property type="evidence" value="ECO:0007669"/>
    <property type="project" value="UniProtKB-KW"/>
</dbReference>
<keyword evidence="3" id="KW-0808">Transferase</keyword>
<evidence type="ECO:0000256" key="1">
    <source>
        <dbReference type="SAM" id="Phobius"/>
    </source>
</evidence>
<dbReference type="PANTHER" id="PTHR23028">
    <property type="entry name" value="ACETYLTRANSFERASE"/>
    <property type="match status" value="1"/>
</dbReference>
<feature type="transmembrane region" description="Helical" evidence="1">
    <location>
        <begin position="224"/>
        <end position="249"/>
    </location>
</feature>
<dbReference type="Proteomes" id="UP000784128">
    <property type="component" value="Unassembled WGS sequence"/>
</dbReference>
<keyword evidence="1" id="KW-0472">Membrane</keyword>
<name>A0ABS5U828_9BACT</name>
<proteinExistence type="predicted"/>
<dbReference type="RefSeq" id="WP_214298041.1">
    <property type="nucleotide sequence ID" value="NZ_JAHDYS010000006.1"/>
</dbReference>
<comment type="caution">
    <text evidence="3">The sequence shown here is derived from an EMBL/GenBank/DDBJ whole genome shotgun (WGS) entry which is preliminary data.</text>
</comment>
<dbReference type="InterPro" id="IPR050879">
    <property type="entry name" value="Acyltransferase_3"/>
</dbReference>
<feature type="transmembrane region" description="Helical" evidence="1">
    <location>
        <begin position="23"/>
        <end position="44"/>
    </location>
</feature>
<feature type="transmembrane region" description="Helical" evidence="1">
    <location>
        <begin position="201"/>
        <end position="218"/>
    </location>
</feature>
<sequence length="368" mass="40763">MHHATSWYFYLRNGSWGPPDSNLYIHFGQSSVALFFMISGFLFYSKLLEGRKKPINWTKLYISRVLRLGPLYFFAVALVFLIIAIMVNEPPMTLLKESLHWISFTALGSPNINGIDGTNIVIAGVTWSLRYEWVFYFSLPLLALALQVSVPIPYLLLSSAVVAIAVLHMHLARIHFVSFAAGIAAVYLVRSDYLRGRASSATASTVVLACLVVVVISSRTAYGIIPLLLLSVVFALIACGNNIFGLLTIPVSRLLGELTYGMYLLQGMVLFVVFKFLIGFKAAAALTPLQYWLVILGCTPLLILISFITFKTIEAPAMSFVHPLSAWLHSRWPWYSIAKVDTGAFTNLETPMIPIQSDTGEPQSSPET</sequence>
<dbReference type="EMBL" id="JAHDYS010000006">
    <property type="protein sequence ID" value="MBT1071817.1"/>
    <property type="molecule type" value="Genomic_DNA"/>
</dbReference>
<accession>A0ABS5U828</accession>
<reference evidence="3 4" key="1">
    <citation type="submission" date="2021-05" db="EMBL/GenBank/DDBJ databases">
        <title>The draft genome of Geobacter chapellei DSM 13688.</title>
        <authorList>
            <person name="Xu Z."/>
            <person name="Masuda Y."/>
            <person name="Itoh H."/>
            <person name="Senoo K."/>
        </authorList>
    </citation>
    <scope>NUCLEOTIDE SEQUENCE [LARGE SCALE GENOMIC DNA]</scope>
    <source>
        <strain evidence="3 4">DSM 13688</strain>
    </source>
</reference>
<organism evidence="3 4">
    <name type="scientific">Pelotalea chapellei</name>
    <dbReference type="NCBI Taxonomy" id="44671"/>
    <lineage>
        <taxon>Bacteria</taxon>
        <taxon>Pseudomonadati</taxon>
        <taxon>Thermodesulfobacteriota</taxon>
        <taxon>Desulfuromonadia</taxon>
        <taxon>Geobacterales</taxon>
        <taxon>Geobacteraceae</taxon>
        <taxon>Pelotalea</taxon>
    </lineage>
</organism>
<evidence type="ECO:0000313" key="3">
    <source>
        <dbReference type="EMBL" id="MBT1071817.1"/>
    </source>
</evidence>
<protein>
    <submittedName>
        <fullName evidence="3">Acyltransferase</fullName>
    </submittedName>
</protein>
<feature type="transmembrane region" description="Helical" evidence="1">
    <location>
        <begin position="289"/>
        <end position="310"/>
    </location>
</feature>
<evidence type="ECO:0000259" key="2">
    <source>
        <dbReference type="Pfam" id="PF01757"/>
    </source>
</evidence>
<keyword evidence="1" id="KW-0812">Transmembrane</keyword>
<feature type="transmembrane region" description="Helical" evidence="1">
    <location>
        <begin position="162"/>
        <end position="189"/>
    </location>
</feature>
<keyword evidence="1" id="KW-1133">Transmembrane helix</keyword>
<evidence type="ECO:0000313" key="4">
    <source>
        <dbReference type="Proteomes" id="UP000784128"/>
    </source>
</evidence>
<keyword evidence="3" id="KW-0012">Acyltransferase</keyword>
<feature type="transmembrane region" description="Helical" evidence="1">
    <location>
        <begin position="65"/>
        <end position="87"/>
    </location>
</feature>
<feature type="transmembrane region" description="Helical" evidence="1">
    <location>
        <begin position="134"/>
        <end position="156"/>
    </location>
</feature>
<gene>
    <name evidence="3" type="ORF">KJB30_08490</name>
</gene>
<feature type="domain" description="Acyltransferase 3" evidence="2">
    <location>
        <begin position="2"/>
        <end position="309"/>
    </location>
</feature>
<keyword evidence="4" id="KW-1185">Reference proteome</keyword>
<feature type="transmembrane region" description="Helical" evidence="1">
    <location>
        <begin position="261"/>
        <end position="283"/>
    </location>
</feature>
<dbReference type="PANTHER" id="PTHR23028:SF53">
    <property type="entry name" value="ACYL_TRANSF_3 DOMAIN-CONTAINING PROTEIN"/>
    <property type="match status" value="1"/>
</dbReference>
<dbReference type="Pfam" id="PF01757">
    <property type="entry name" value="Acyl_transf_3"/>
    <property type="match status" value="1"/>
</dbReference>